<dbReference type="RefSeq" id="XP_040762296.1">
    <property type="nucleotide sequence ID" value="XM_040909350.1"/>
</dbReference>
<evidence type="ECO:0000313" key="1">
    <source>
        <dbReference type="EMBL" id="KZT04556.1"/>
    </source>
</evidence>
<dbReference type="Proteomes" id="UP000076871">
    <property type="component" value="Unassembled WGS sequence"/>
</dbReference>
<reference evidence="1 2" key="1">
    <citation type="journal article" date="2016" name="Mol. Biol. Evol.">
        <title>Comparative Genomics of Early-Diverging Mushroom-Forming Fungi Provides Insights into the Origins of Lignocellulose Decay Capabilities.</title>
        <authorList>
            <person name="Nagy L.G."/>
            <person name="Riley R."/>
            <person name="Tritt A."/>
            <person name="Adam C."/>
            <person name="Daum C."/>
            <person name="Floudas D."/>
            <person name="Sun H."/>
            <person name="Yadav J.S."/>
            <person name="Pangilinan J."/>
            <person name="Larsson K.H."/>
            <person name="Matsuura K."/>
            <person name="Barry K."/>
            <person name="Labutti K."/>
            <person name="Kuo R."/>
            <person name="Ohm R.A."/>
            <person name="Bhattacharya S.S."/>
            <person name="Shirouzu T."/>
            <person name="Yoshinaga Y."/>
            <person name="Martin F.M."/>
            <person name="Grigoriev I.V."/>
            <person name="Hibbett D.S."/>
        </authorList>
    </citation>
    <scope>NUCLEOTIDE SEQUENCE [LARGE SCALE GENOMIC DNA]</scope>
    <source>
        <strain evidence="1 2">93-53</strain>
    </source>
</reference>
<evidence type="ECO:0000313" key="2">
    <source>
        <dbReference type="Proteomes" id="UP000076871"/>
    </source>
</evidence>
<dbReference type="EMBL" id="KV427636">
    <property type="protein sequence ID" value="KZT04556.1"/>
    <property type="molecule type" value="Genomic_DNA"/>
</dbReference>
<accession>A0A165DCE9</accession>
<dbReference type="AlphaFoldDB" id="A0A165DCE9"/>
<sequence>MPVYDHCLGCAARCEDIPKPPAYLKGKVMLENIAQAAFRSRRASRSTCVMNVCSFAWDPAGKWCGGDTRRYRNFRVGSHFCNDSFISLSAQGR</sequence>
<dbReference type="GeneID" id="63826379"/>
<keyword evidence="2" id="KW-1185">Reference proteome</keyword>
<organism evidence="1 2">
    <name type="scientific">Laetiporus sulphureus 93-53</name>
    <dbReference type="NCBI Taxonomy" id="1314785"/>
    <lineage>
        <taxon>Eukaryota</taxon>
        <taxon>Fungi</taxon>
        <taxon>Dikarya</taxon>
        <taxon>Basidiomycota</taxon>
        <taxon>Agaricomycotina</taxon>
        <taxon>Agaricomycetes</taxon>
        <taxon>Polyporales</taxon>
        <taxon>Laetiporus</taxon>
    </lineage>
</organism>
<proteinExistence type="predicted"/>
<gene>
    <name evidence="1" type="ORF">LAESUDRAFT_728056</name>
</gene>
<protein>
    <submittedName>
        <fullName evidence="1">Uncharacterized protein</fullName>
    </submittedName>
</protein>
<name>A0A165DCE9_9APHY</name>
<dbReference type="InParanoid" id="A0A165DCE9"/>